<protein>
    <submittedName>
        <fullName evidence="1">Uncharacterized protein</fullName>
    </submittedName>
</protein>
<dbReference type="Proteomes" id="UP001153050">
    <property type="component" value="Unassembled WGS sequence"/>
</dbReference>
<evidence type="ECO:0000313" key="1">
    <source>
        <dbReference type="EMBL" id="CAH2399600.1"/>
    </source>
</evidence>
<sequence>MISVGNTMVWEGCWLIGLSGASLLGCLIDGPLSPSVQERTLDHVRSLVGWLGHYPPQDKRERSTC</sequence>
<name>A0ABM9DSA6_9HYPH</name>
<accession>A0ABM9DSA6</accession>
<evidence type="ECO:0000313" key="2">
    <source>
        <dbReference type="Proteomes" id="UP001153050"/>
    </source>
</evidence>
<gene>
    <name evidence="1" type="ORF">MES5069_230018</name>
</gene>
<proteinExistence type="predicted"/>
<organism evidence="1 2">
    <name type="scientific">Mesorhizobium escarrei</name>
    <dbReference type="NCBI Taxonomy" id="666018"/>
    <lineage>
        <taxon>Bacteria</taxon>
        <taxon>Pseudomonadati</taxon>
        <taxon>Pseudomonadota</taxon>
        <taxon>Alphaproteobacteria</taxon>
        <taxon>Hyphomicrobiales</taxon>
        <taxon>Phyllobacteriaceae</taxon>
        <taxon>Mesorhizobium</taxon>
    </lineage>
</organism>
<keyword evidence="2" id="KW-1185">Reference proteome</keyword>
<comment type="caution">
    <text evidence="1">The sequence shown here is derived from an EMBL/GenBank/DDBJ whole genome shotgun (WGS) entry which is preliminary data.</text>
</comment>
<reference evidence="1 2" key="1">
    <citation type="submission" date="2022-03" db="EMBL/GenBank/DDBJ databases">
        <authorList>
            <person name="Brunel B."/>
        </authorList>
    </citation>
    <scope>NUCLEOTIDE SEQUENCE [LARGE SCALE GENOMIC DNA]</scope>
    <source>
        <strain evidence="1">STM5069sample</strain>
    </source>
</reference>
<dbReference type="EMBL" id="CAKXZT010000117">
    <property type="protein sequence ID" value="CAH2399600.1"/>
    <property type="molecule type" value="Genomic_DNA"/>
</dbReference>